<reference evidence="1 2" key="1">
    <citation type="submission" date="2020-03" db="EMBL/GenBank/DDBJ databases">
        <title>Salinimicrobium sp. nov, isolated from SCS.</title>
        <authorList>
            <person name="Cao W.R."/>
        </authorList>
    </citation>
    <scope>NUCLEOTIDE SEQUENCE [LARGE SCALE GENOMIC DNA]</scope>
    <source>
        <strain evidence="2">J15B91</strain>
    </source>
</reference>
<sequence length="73" mass="8014">MKDLQNSIINESEITCPRCGHKTTEEMPTGSCQFFYECENCKTVLRPAEGDCCVYCSYGSVACPSIQGKDGCC</sequence>
<evidence type="ECO:0008006" key="3">
    <source>
        <dbReference type="Google" id="ProtNLM"/>
    </source>
</evidence>
<comment type="caution">
    <text evidence="1">The sequence shown here is derived from an EMBL/GenBank/DDBJ whole genome shotgun (WGS) entry which is preliminary data.</text>
</comment>
<dbReference type="EMBL" id="JAAVJR010001673">
    <property type="protein sequence ID" value="NJW55893.1"/>
    <property type="molecule type" value="Genomic_DNA"/>
</dbReference>
<protein>
    <recommendedName>
        <fullName evidence="3">Metallothionein</fullName>
    </recommendedName>
</protein>
<gene>
    <name evidence="1" type="ORF">HC175_23555</name>
</gene>
<evidence type="ECO:0000313" key="1">
    <source>
        <dbReference type="EMBL" id="NJW55893.1"/>
    </source>
</evidence>
<keyword evidence="2" id="KW-1185">Reference proteome</keyword>
<organism evidence="1 2">
    <name type="scientific">Salinimicrobium oceani</name>
    <dbReference type="NCBI Taxonomy" id="2722702"/>
    <lineage>
        <taxon>Bacteria</taxon>
        <taxon>Pseudomonadati</taxon>
        <taxon>Bacteroidota</taxon>
        <taxon>Flavobacteriia</taxon>
        <taxon>Flavobacteriales</taxon>
        <taxon>Flavobacteriaceae</taxon>
        <taxon>Salinimicrobium</taxon>
    </lineage>
</organism>
<dbReference type="NCBIfam" id="NF041374">
    <property type="entry name" value="GDCCVxC"/>
    <property type="match status" value="1"/>
</dbReference>
<accession>A0ABX1D622</accession>
<dbReference type="InterPro" id="IPR047677">
    <property type="entry name" value="GDCCVxC"/>
</dbReference>
<dbReference type="Proteomes" id="UP000703674">
    <property type="component" value="Unassembled WGS sequence"/>
</dbReference>
<proteinExistence type="predicted"/>
<evidence type="ECO:0000313" key="2">
    <source>
        <dbReference type="Proteomes" id="UP000703674"/>
    </source>
</evidence>
<name>A0ABX1D622_9FLAO</name>
<dbReference type="RefSeq" id="WP_168024421.1">
    <property type="nucleotide sequence ID" value="NZ_JAAVJR010001673.1"/>
</dbReference>